<proteinExistence type="predicted"/>
<reference evidence="2 3" key="1">
    <citation type="journal article" date="2021" name="Elife">
        <title>Chloroplast acquisition without the gene transfer in kleptoplastic sea slugs, Plakobranchus ocellatus.</title>
        <authorList>
            <person name="Maeda T."/>
            <person name="Takahashi S."/>
            <person name="Yoshida T."/>
            <person name="Shimamura S."/>
            <person name="Takaki Y."/>
            <person name="Nagai Y."/>
            <person name="Toyoda A."/>
            <person name="Suzuki Y."/>
            <person name="Arimoto A."/>
            <person name="Ishii H."/>
            <person name="Satoh N."/>
            <person name="Nishiyama T."/>
            <person name="Hasebe M."/>
            <person name="Maruyama T."/>
            <person name="Minagawa J."/>
            <person name="Obokata J."/>
            <person name="Shigenobu S."/>
        </authorList>
    </citation>
    <scope>NUCLEOTIDE SEQUENCE [LARGE SCALE GENOMIC DNA]</scope>
</reference>
<sequence length="87" mass="8998">MDQARCGASVQTTHRGENSNRVPPPYAATFPPLNTQTNKWAACVSLESALGAYIAQLVVASLRGQEVAGSSLSRAQSGPLLVGSVSV</sequence>
<dbReference type="Proteomes" id="UP000762676">
    <property type="component" value="Unassembled WGS sequence"/>
</dbReference>
<protein>
    <submittedName>
        <fullName evidence="2">Uncharacterized protein</fullName>
    </submittedName>
</protein>
<keyword evidence="3" id="KW-1185">Reference proteome</keyword>
<dbReference type="EMBL" id="BMAT01011421">
    <property type="protein sequence ID" value="GFR72593.1"/>
    <property type="molecule type" value="Genomic_DNA"/>
</dbReference>
<name>A0AAV4FGQ2_9GAST</name>
<dbReference type="AlphaFoldDB" id="A0AAV4FGQ2"/>
<accession>A0AAV4FGQ2</accession>
<evidence type="ECO:0000256" key="1">
    <source>
        <dbReference type="SAM" id="MobiDB-lite"/>
    </source>
</evidence>
<gene>
    <name evidence="2" type="ORF">ElyMa_005710000</name>
</gene>
<organism evidence="2 3">
    <name type="scientific">Elysia marginata</name>
    <dbReference type="NCBI Taxonomy" id="1093978"/>
    <lineage>
        <taxon>Eukaryota</taxon>
        <taxon>Metazoa</taxon>
        <taxon>Spiralia</taxon>
        <taxon>Lophotrochozoa</taxon>
        <taxon>Mollusca</taxon>
        <taxon>Gastropoda</taxon>
        <taxon>Heterobranchia</taxon>
        <taxon>Euthyneura</taxon>
        <taxon>Panpulmonata</taxon>
        <taxon>Sacoglossa</taxon>
        <taxon>Placobranchoidea</taxon>
        <taxon>Plakobranchidae</taxon>
        <taxon>Elysia</taxon>
    </lineage>
</organism>
<comment type="caution">
    <text evidence="2">The sequence shown here is derived from an EMBL/GenBank/DDBJ whole genome shotgun (WGS) entry which is preliminary data.</text>
</comment>
<evidence type="ECO:0000313" key="2">
    <source>
        <dbReference type="EMBL" id="GFR72593.1"/>
    </source>
</evidence>
<evidence type="ECO:0000313" key="3">
    <source>
        <dbReference type="Proteomes" id="UP000762676"/>
    </source>
</evidence>
<feature type="region of interest" description="Disordered" evidence="1">
    <location>
        <begin position="1"/>
        <end position="26"/>
    </location>
</feature>